<sequence>MTNPFSYTPELDNQIAPAVSRVLNQDVRSAQRITRGEYNHVYKVVTNKQSVIARVFRMDGWPEVEKPSWLEAKLSELNIPHAKLLYHSRGDEFFPYGFMITEYLEGQSGWEAIDSGKIDFSKFHEKLSHILARVHGIKADKYGSLTDKDEQRSSFVDWKLHKLEKSWKKSQSVTSYDTALFQEVKEKTITVLREMESKFTPVLMHGDASPDNCVIGDSGEVILVDWDSAQASIWVNDYSYIMYWGSHMSSLGLRTERAEKIFQSSGEITKNTDFSEGELKRIIQALHILQAVDLLPYYYFEQKNMEAYENTKLRLGELVK</sequence>
<evidence type="ECO:0000313" key="3">
    <source>
        <dbReference type="Proteomes" id="UP000178870"/>
    </source>
</evidence>
<proteinExistence type="predicted"/>
<dbReference type="EMBL" id="MGGP01000014">
    <property type="protein sequence ID" value="OGM32445.1"/>
    <property type="molecule type" value="Genomic_DNA"/>
</dbReference>
<evidence type="ECO:0000259" key="1">
    <source>
        <dbReference type="Pfam" id="PF01636"/>
    </source>
</evidence>
<dbReference type="InterPro" id="IPR002575">
    <property type="entry name" value="Aminoglycoside_PTrfase"/>
</dbReference>
<dbReference type="InterPro" id="IPR011009">
    <property type="entry name" value="Kinase-like_dom_sf"/>
</dbReference>
<evidence type="ECO:0000313" key="2">
    <source>
        <dbReference type="EMBL" id="OGM32445.1"/>
    </source>
</evidence>
<dbReference type="Proteomes" id="UP000178870">
    <property type="component" value="Unassembled WGS sequence"/>
</dbReference>
<dbReference type="SUPFAM" id="SSF56112">
    <property type="entry name" value="Protein kinase-like (PK-like)"/>
    <property type="match status" value="1"/>
</dbReference>
<dbReference type="Gene3D" id="3.90.1200.10">
    <property type="match status" value="1"/>
</dbReference>
<feature type="domain" description="Aminoglycoside phosphotransferase" evidence="1">
    <location>
        <begin position="30"/>
        <end position="245"/>
    </location>
</feature>
<dbReference type="PANTHER" id="PTHR21310">
    <property type="entry name" value="AMINOGLYCOSIDE PHOSPHOTRANSFERASE-RELATED-RELATED"/>
    <property type="match status" value="1"/>
</dbReference>
<accession>A0A1F7Z171</accession>
<dbReference type="InterPro" id="IPR051678">
    <property type="entry name" value="AGP_Transferase"/>
</dbReference>
<gene>
    <name evidence="2" type="ORF">A2803_03155</name>
</gene>
<dbReference type="Pfam" id="PF01636">
    <property type="entry name" value="APH"/>
    <property type="match status" value="1"/>
</dbReference>
<organism evidence="2 3">
    <name type="scientific">Candidatus Woesebacteria bacterium RIFCSPHIGHO2_01_FULL_44_21</name>
    <dbReference type="NCBI Taxonomy" id="1802503"/>
    <lineage>
        <taxon>Bacteria</taxon>
        <taxon>Candidatus Woeseibacteriota</taxon>
    </lineage>
</organism>
<comment type="caution">
    <text evidence="2">The sequence shown here is derived from an EMBL/GenBank/DDBJ whole genome shotgun (WGS) entry which is preliminary data.</text>
</comment>
<protein>
    <recommendedName>
        <fullName evidence="1">Aminoglycoside phosphotransferase domain-containing protein</fullName>
    </recommendedName>
</protein>
<reference evidence="2 3" key="1">
    <citation type="journal article" date="2016" name="Nat. Commun.">
        <title>Thousands of microbial genomes shed light on interconnected biogeochemical processes in an aquifer system.</title>
        <authorList>
            <person name="Anantharaman K."/>
            <person name="Brown C.T."/>
            <person name="Hug L.A."/>
            <person name="Sharon I."/>
            <person name="Castelle C.J."/>
            <person name="Probst A.J."/>
            <person name="Thomas B.C."/>
            <person name="Singh A."/>
            <person name="Wilkins M.J."/>
            <person name="Karaoz U."/>
            <person name="Brodie E.L."/>
            <person name="Williams K.H."/>
            <person name="Hubbard S.S."/>
            <person name="Banfield J.F."/>
        </authorList>
    </citation>
    <scope>NUCLEOTIDE SEQUENCE [LARGE SCALE GENOMIC DNA]</scope>
</reference>
<dbReference type="AlphaFoldDB" id="A0A1F7Z171"/>
<name>A0A1F7Z171_9BACT</name>